<gene>
    <name evidence="3" type="ORF">MKP09_04005</name>
</gene>
<keyword evidence="1" id="KW-0597">Phosphoprotein</keyword>
<dbReference type="Gene3D" id="2.130.10.10">
    <property type="entry name" value="YVTN repeat-like/Quinoprotein amine dehydrogenase"/>
    <property type="match status" value="2"/>
</dbReference>
<dbReference type="RefSeq" id="WP_240826538.1">
    <property type="nucleotide sequence ID" value="NZ_JAKWBL010000001.1"/>
</dbReference>
<organism evidence="3 4">
    <name type="scientific">Niabella ginsengisoli</name>
    <dbReference type="NCBI Taxonomy" id="522298"/>
    <lineage>
        <taxon>Bacteria</taxon>
        <taxon>Pseudomonadati</taxon>
        <taxon>Bacteroidota</taxon>
        <taxon>Chitinophagia</taxon>
        <taxon>Chitinophagales</taxon>
        <taxon>Chitinophagaceae</taxon>
        <taxon>Niabella</taxon>
    </lineage>
</organism>
<dbReference type="InterPro" id="IPR015943">
    <property type="entry name" value="WD40/YVTN_repeat-like_dom_sf"/>
</dbReference>
<evidence type="ECO:0000313" key="4">
    <source>
        <dbReference type="Proteomes" id="UP001202248"/>
    </source>
</evidence>
<dbReference type="InterPro" id="IPR011047">
    <property type="entry name" value="Quinoprotein_ADH-like_sf"/>
</dbReference>
<feature type="signal peptide" evidence="2">
    <location>
        <begin position="1"/>
        <end position="19"/>
    </location>
</feature>
<protein>
    <recommendedName>
        <fullName evidence="5">Hybrid sensor histidine kinase/response regulator</fullName>
    </recommendedName>
</protein>
<keyword evidence="2" id="KW-0732">Signal</keyword>
<sequence>MQRFLLTISLLISACIVNAQQYHFRHYQVEDGLSNNTSICTLQDSKGFMWFGTKDGLNRFDGYTFKIYRNNQSDSSSIGNNSIWRLYEDANGILWVGTERGLFAYDPKSEKFSLLPGCPRSEISGITSDKNGNLWFIAGFKLYQYNGLQKKLIIYNDIDYLHFCTTVSRTYDGQIWIGTIDGNIVKYNSIQNTFSAFSVFSHSKQSSSAWVEKIYDSGLGFLFIGTSNQGLKIFYLNKNSYEDLLLYNEGNTDIYVRDVIRRDKREYWIATENGIYIYDLAKDGFIHLVKNPVNAYALSDNAVYAFTKDKDGGIWACTYFGGVNYYPRQKIEFEKFFYTPNENSLKGNAVREITQDNNGKIWIGTEDAGLSVYDPRSAAFTNYSPEDGHSNLAHTNIHGLLVDGDKLWIGTFEHGLDVMDIKTRKIIKHYSYGDGANDLKSNFIHSLYKTKAGLIFVGTSNGLYIYNNGKDNFIPLNFLPPNNFFLQLQKIQVVMFG</sequence>
<reference evidence="3 4" key="1">
    <citation type="submission" date="2022-02" db="EMBL/GenBank/DDBJ databases">
        <authorList>
            <person name="Min J."/>
        </authorList>
    </citation>
    <scope>NUCLEOTIDE SEQUENCE [LARGE SCALE GENOMIC DNA]</scope>
    <source>
        <strain evidence="3 4">GR10-1</strain>
    </source>
</reference>
<name>A0ABS9SFJ5_9BACT</name>
<dbReference type="PANTHER" id="PTHR43547:SF2">
    <property type="entry name" value="HYBRID SIGNAL TRANSDUCTION HISTIDINE KINASE C"/>
    <property type="match status" value="1"/>
</dbReference>
<proteinExistence type="predicted"/>
<dbReference type="SUPFAM" id="SSF50998">
    <property type="entry name" value="Quinoprotein alcohol dehydrogenase-like"/>
    <property type="match status" value="1"/>
</dbReference>
<evidence type="ECO:0000313" key="3">
    <source>
        <dbReference type="EMBL" id="MCH5597132.1"/>
    </source>
</evidence>
<feature type="chain" id="PRO_5047135153" description="Hybrid sensor histidine kinase/response regulator" evidence="2">
    <location>
        <begin position="20"/>
        <end position="497"/>
    </location>
</feature>
<comment type="caution">
    <text evidence="3">The sequence shown here is derived from an EMBL/GenBank/DDBJ whole genome shotgun (WGS) entry which is preliminary data.</text>
</comment>
<keyword evidence="4" id="KW-1185">Reference proteome</keyword>
<dbReference type="Pfam" id="PF07494">
    <property type="entry name" value="Reg_prop"/>
    <property type="match status" value="4"/>
</dbReference>
<dbReference type="InterPro" id="IPR011110">
    <property type="entry name" value="Reg_prop"/>
</dbReference>
<accession>A0ABS9SFJ5</accession>
<dbReference type="PROSITE" id="PS51257">
    <property type="entry name" value="PROKAR_LIPOPROTEIN"/>
    <property type="match status" value="1"/>
</dbReference>
<dbReference type="PANTHER" id="PTHR43547">
    <property type="entry name" value="TWO-COMPONENT HISTIDINE KINASE"/>
    <property type="match status" value="1"/>
</dbReference>
<evidence type="ECO:0000256" key="1">
    <source>
        <dbReference type="ARBA" id="ARBA00022553"/>
    </source>
</evidence>
<dbReference type="Proteomes" id="UP001202248">
    <property type="component" value="Unassembled WGS sequence"/>
</dbReference>
<evidence type="ECO:0000256" key="2">
    <source>
        <dbReference type="SAM" id="SignalP"/>
    </source>
</evidence>
<dbReference type="EMBL" id="JAKWBL010000001">
    <property type="protein sequence ID" value="MCH5597132.1"/>
    <property type="molecule type" value="Genomic_DNA"/>
</dbReference>
<evidence type="ECO:0008006" key="5">
    <source>
        <dbReference type="Google" id="ProtNLM"/>
    </source>
</evidence>